<keyword evidence="1" id="KW-0472">Membrane</keyword>
<reference evidence="2 3" key="1">
    <citation type="submission" date="2023-08" db="EMBL/GenBank/DDBJ databases">
        <title>Genome sequencing of plant associated microbes to promote plant fitness in Sorghum bicolor and Oryza sativa.</title>
        <authorList>
            <person name="Coleman-Derr D."/>
        </authorList>
    </citation>
    <scope>NUCLEOTIDE SEQUENCE [LARGE SCALE GENOMIC DNA]</scope>
    <source>
        <strain evidence="2 3">SLBN-33</strain>
    </source>
</reference>
<sequence length="57" mass="6338">MTQILLRLSQGVLLVFLGLIAPTRLNVGVAVCVGLAILFELMAWADRTNRKREQEKA</sequence>
<keyword evidence="1" id="KW-1133">Transmembrane helix</keyword>
<evidence type="ECO:0000313" key="3">
    <source>
        <dbReference type="Proteomes" id="UP001245184"/>
    </source>
</evidence>
<organism evidence="2 3">
    <name type="scientific">Paraburkholderia graminis</name>
    <dbReference type="NCBI Taxonomy" id="60548"/>
    <lineage>
        <taxon>Bacteria</taxon>
        <taxon>Pseudomonadati</taxon>
        <taxon>Pseudomonadota</taxon>
        <taxon>Betaproteobacteria</taxon>
        <taxon>Burkholderiales</taxon>
        <taxon>Burkholderiaceae</taxon>
        <taxon>Paraburkholderia</taxon>
    </lineage>
</organism>
<evidence type="ECO:0000256" key="1">
    <source>
        <dbReference type="SAM" id="Phobius"/>
    </source>
</evidence>
<dbReference type="RefSeq" id="WP_310034205.1">
    <property type="nucleotide sequence ID" value="NZ_JAVIZN010000002.1"/>
</dbReference>
<feature type="transmembrane region" description="Helical" evidence="1">
    <location>
        <begin position="27"/>
        <end position="45"/>
    </location>
</feature>
<name>A0ABD5CSI0_9BURK</name>
<dbReference type="Proteomes" id="UP001245184">
    <property type="component" value="Unassembled WGS sequence"/>
</dbReference>
<protein>
    <submittedName>
        <fullName evidence="2">Flp pilus assembly protein TadB</fullName>
    </submittedName>
</protein>
<evidence type="ECO:0000313" key="2">
    <source>
        <dbReference type="EMBL" id="MDR6206969.1"/>
    </source>
</evidence>
<dbReference type="EMBL" id="JAVIZN010000002">
    <property type="protein sequence ID" value="MDR6206969.1"/>
    <property type="molecule type" value="Genomic_DNA"/>
</dbReference>
<gene>
    <name evidence="2" type="ORF">QF025_005689</name>
</gene>
<keyword evidence="1" id="KW-0812">Transmembrane</keyword>
<accession>A0ABD5CSI0</accession>
<dbReference type="AlphaFoldDB" id="A0ABD5CSI0"/>
<proteinExistence type="predicted"/>
<comment type="caution">
    <text evidence="2">The sequence shown here is derived from an EMBL/GenBank/DDBJ whole genome shotgun (WGS) entry which is preliminary data.</text>
</comment>